<evidence type="ECO:0000313" key="1">
    <source>
        <dbReference type="EMBL" id="KAF9516908.1"/>
    </source>
</evidence>
<gene>
    <name evidence="1" type="ORF">BS47DRAFT_1340205</name>
</gene>
<evidence type="ECO:0000313" key="2">
    <source>
        <dbReference type="Proteomes" id="UP000886523"/>
    </source>
</evidence>
<name>A0A9P6DZN3_9AGAM</name>
<dbReference type="EMBL" id="MU128935">
    <property type="protein sequence ID" value="KAF9516908.1"/>
    <property type="molecule type" value="Genomic_DNA"/>
</dbReference>
<accession>A0A9P6DZN3</accession>
<reference evidence="1" key="1">
    <citation type="journal article" date="2020" name="Nat. Commun.">
        <title>Large-scale genome sequencing of mycorrhizal fungi provides insights into the early evolution of symbiotic traits.</title>
        <authorList>
            <person name="Miyauchi S."/>
            <person name="Kiss E."/>
            <person name="Kuo A."/>
            <person name="Drula E."/>
            <person name="Kohler A."/>
            <person name="Sanchez-Garcia M."/>
            <person name="Morin E."/>
            <person name="Andreopoulos B."/>
            <person name="Barry K.W."/>
            <person name="Bonito G."/>
            <person name="Buee M."/>
            <person name="Carver A."/>
            <person name="Chen C."/>
            <person name="Cichocki N."/>
            <person name="Clum A."/>
            <person name="Culley D."/>
            <person name="Crous P.W."/>
            <person name="Fauchery L."/>
            <person name="Girlanda M."/>
            <person name="Hayes R.D."/>
            <person name="Keri Z."/>
            <person name="LaButti K."/>
            <person name="Lipzen A."/>
            <person name="Lombard V."/>
            <person name="Magnuson J."/>
            <person name="Maillard F."/>
            <person name="Murat C."/>
            <person name="Nolan M."/>
            <person name="Ohm R.A."/>
            <person name="Pangilinan J."/>
            <person name="Pereira M.F."/>
            <person name="Perotto S."/>
            <person name="Peter M."/>
            <person name="Pfister S."/>
            <person name="Riley R."/>
            <person name="Sitrit Y."/>
            <person name="Stielow J.B."/>
            <person name="Szollosi G."/>
            <person name="Zifcakova L."/>
            <person name="Stursova M."/>
            <person name="Spatafora J.W."/>
            <person name="Tedersoo L."/>
            <person name="Vaario L.M."/>
            <person name="Yamada A."/>
            <person name="Yan M."/>
            <person name="Wang P."/>
            <person name="Xu J."/>
            <person name="Bruns T."/>
            <person name="Baldrian P."/>
            <person name="Vilgalys R."/>
            <person name="Dunand C."/>
            <person name="Henrissat B."/>
            <person name="Grigoriev I.V."/>
            <person name="Hibbett D."/>
            <person name="Nagy L.G."/>
            <person name="Martin F.M."/>
        </authorList>
    </citation>
    <scope>NUCLEOTIDE SEQUENCE</scope>
    <source>
        <strain evidence="1">UP504</strain>
    </source>
</reference>
<proteinExistence type="predicted"/>
<protein>
    <submittedName>
        <fullName evidence="1">Uncharacterized protein</fullName>
    </submittedName>
</protein>
<comment type="caution">
    <text evidence="1">The sequence shown here is derived from an EMBL/GenBank/DDBJ whole genome shotgun (WGS) entry which is preliminary data.</text>
</comment>
<dbReference type="Proteomes" id="UP000886523">
    <property type="component" value="Unassembled WGS sequence"/>
</dbReference>
<organism evidence="1 2">
    <name type="scientific">Hydnum rufescens UP504</name>
    <dbReference type="NCBI Taxonomy" id="1448309"/>
    <lineage>
        <taxon>Eukaryota</taxon>
        <taxon>Fungi</taxon>
        <taxon>Dikarya</taxon>
        <taxon>Basidiomycota</taxon>
        <taxon>Agaricomycotina</taxon>
        <taxon>Agaricomycetes</taxon>
        <taxon>Cantharellales</taxon>
        <taxon>Hydnaceae</taxon>
        <taxon>Hydnum</taxon>
    </lineage>
</organism>
<dbReference type="AlphaFoldDB" id="A0A9P6DZN3"/>
<keyword evidence="2" id="KW-1185">Reference proteome</keyword>
<sequence>MMETPNTAIGSALQYATESMAVYLGPPPRLIDFNTPKDTPDNEAAEVLLVLGAGR</sequence>